<keyword evidence="2" id="KW-1185">Reference proteome</keyword>
<accession>A0ABU9BL55</accession>
<reference evidence="1 2" key="1">
    <citation type="submission" date="2024-04" db="EMBL/GenBank/DDBJ databases">
        <title>Novel species of the genus Ideonella isolated from streams.</title>
        <authorList>
            <person name="Lu H."/>
        </authorList>
    </citation>
    <scope>NUCLEOTIDE SEQUENCE [LARGE SCALE GENOMIC DNA]</scope>
    <source>
        <strain evidence="1 2">DXS29W</strain>
    </source>
</reference>
<protein>
    <recommendedName>
        <fullName evidence="3">Type III secretion protein D</fullName>
    </recommendedName>
</protein>
<sequence length="340" mass="35937">MKQLRFLTGRHAGMNLVLSASTYRISEDTEADIQITDWSDQPLDLTIPHDDETGMSAAILRWEDNRDGEPLADLVPRRFRDIVLCVGPTHGVEWPSDVDLLGRVLAPAPQPVPIGEPRAVSARHRLWTMCSLSVATLAIGAAFVTVIGSSSQAAVQREQPSALVRAQRAVDGLGLPGLTVRVDGEGVLVEGLVASPNECAMVRAALADLPASLVRHRYAAASDVAQSIAEALGAPGIRVSHAGAGQFVVEGAAVGAEGMQTAADRLVNDLAPLVRRIRVDVADLPPPQRTPTGAMLQVAGVEYVQTRDGVKHISLSAAPLLELKDSFDGSHSPRASGTHP</sequence>
<comment type="caution">
    <text evidence="1">The sequence shown here is derived from an EMBL/GenBank/DDBJ whole genome shotgun (WGS) entry which is preliminary data.</text>
</comment>
<dbReference type="EMBL" id="JBBUTG010000001">
    <property type="protein sequence ID" value="MEK8029345.1"/>
    <property type="molecule type" value="Genomic_DNA"/>
</dbReference>
<organism evidence="1 2">
    <name type="scientific">Ideonella lacteola</name>
    <dbReference type="NCBI Taxonomy" id="2984193"/>
    <lineage>
        <taxon>Bacteria</taxon>
        <taxon>Pseudomonadati</taxon>
        <taxon>Pseudomonadota</taxon>
        <taxon>Betaproteobacteria</taxon>
        <taxon>Burkholderiales</taxon>
        <taxon>Sphaerotilaceae</taxon>
        <taxon>Ideonella</taxon>
    </lineage>
</organism>
<evidence type="ECO:0000313" key="2">
    <source>
        <dbReference type="Proteomes" id="UP001371218"/>
    </source>
</evidence>
<dbReference type="Proteomes" id="UP001371218">
    <property type="component" value="Unassembled WGS sequence"/>
</dbReference>
<name>A0ABU9BL55_9BURK</name>
<dbReference type="RefSeq" id="WP_341423686.1">
    <property type="nucleotide sequence ID" value="NZ_JBBUTG010000001.1"/>
</dbReference>
<evidence type="ECO:0000313" key="1">
    <source>
        <dbReference type="EMBL" id="MEK8029345.1"/>
    </source>
</evidence>
<evidence type="ECO:0008006" key="3">
    <source>
        <dbReference type="Google" id="ProtNLM"/>
    </source>
</evidence>
<proteinExistence type="predicted"/>
<gene>
    <name evidence="1" type="ORF">AACH06_00815</name>
</gene>